<organism evidence="2 3">
    <name type="scientific">Ralstonia insidiosa</name>
    <dbReference type="NCBI Taxonomy" id="190721"/>
    <lineage>
        <taxon>Bacteria</taxon>
        <taxon>Pseudomonadati</taxon>
        <taxon>Pseudomonadota</taxon>
        <taxon>Betaproteobacteria</taxon>
        <taxon>Burkholderiales</taxon>
        <taxon>Burkholderiaceae</taxon>
        <taxon>Ralstonia</taxon>
    </lineage>
</organism>
<keyword evidence="2" id="KW-0614">Plasmid</keyword>
<feature type="transmembrane region" description="Helical" evidence="1">
    <location>
        <begin position="102"/>
        <end position="122"/>
    </location>
</feature>
<reference evidence="3" key="1">
    <citation type="submission" date="2016-06" db="EMBL/GenBank/DDBJ databases">
        <authorList>
            <person name="Xu Y."/>
            <person name="Nagy A."/>
            <person name="Yan X."/>
            <person name="Kim S.W."/>
            <person name="Haley B."/>
            <person name="Liu N.T."/>
            <person name="Nou X."/>
        </authorList>
    </citation>
    <scope>NUCLEOTIDE SEQUENCE [LARGE SCALE GENOMIC DNA]</scope>
    <source>
        <strain evidence="3">ATCC 49129</strain>
        <plasmid evidence="3">pri-1</plasmid>
    </source>
</reference>
<dbReference type="EMBL" id="CP016024">
    <property type="protein sequence ID" value="ANJ76284.1"/>
    <property type="molecule type" value="Genomic_DNA"/>
</dbReference>
<keyword evidence="3" id="KW-1185">Reference proteome</keyword>
<dbReference type="RefSeq" id="WP_024979454.1">
    <property type="nucleotide sequence ID" value="NZ_CP016024.1"/>
</dbReference>
<protein>
    <submittedName>
        <fullName evidence="2">Uncharacterized protein</fullName>
    </submittedName>
</protein>
<evidence type="ECO:0000313" key="2">
    <source>
        <dbReference type="EMBL" id="ANJ76284.1"/>
    </source>
</evidence>
<feature type="transmembrane region" description="Helical" evidence="1">
    <location>
        <begin position="21"/>
        <end position="42"/>
    </location>
</feature>
<evidence type="ECO:0000256" key="1">
    <source>
        <dbReference type="SAM" id="Phobius"/>
    </source>
</evidence>
<evidence type="ECO:0000313" key="3">
    <source>
        <dbReference type="Proteomes" id="UP000078572"/>
    </source>
</evidence>
<feature type="transmembrane region" description="Helical" evidence="1">
    <location>
        <begin position="48"/>
        <end position="66"/>
    </location>
</feature>
<keyword evidence="1" id="KW-0472">Membrane</keyword>
<proteinExistence type="predicted"/>
<dbReference type="AlphaFoldDB" id="A0A192A7C0"/>
<gene>
    <name evidence="2" type="ORF">A9Y76_27145</name>
</gene>
<keyword evidence="1" id="KW-1133">Transmembrane helix</keyword>
<geneLocation type="plasmid" evidence="3">
    <name>pri-1</name>
</geneLocation>
<sequence length="139" mass="15714">MTPKSLFVRGYEIPLATWSNRCFYGLWLFAPTFALVLSIYFARSAVSASLAWFLIAIGIFHIRNVVVRKEVDEGLHDSLYGPHLMRMRQREFDERLPWFRKALFSAVAMVVVAGVVLHIVGIDVVSSLAAFHASLVTKN</sequence>
<dbReference type="Proteomes" id="UP000078572">
    <property type="component" value="Plasmid pRI-1"/>
</dbReference>
<accession>A0A192A7C0</accession>
<dbReference type="GeneID" id="61529719"/>
<keyword evidence="1" id="KW-0812">Transmembrane</keyword>
<dbReference type="OrthoDB" id="9873446at2"/>
<name>A0A192A7C0_9RALS</name>